<evidence type="ECO:0000313" key="2">
    <source>
        <dbReference type="Proteomes" id="UP000199441"/>
    </source>
</evidence>
<keyword evidence="1" id="KW-0489">Methyltransferase</keyword>
<dbReference type="GO" id="GO:0008168">
    <property type="term" value="F:methyltransferase activity"/>
    <property type="evidence" value="ECO:0007669"/>
    <property type="project" value="UniProtKB-KW"/>
</dbReference>
<accession>A0A1H2URC4</accession>
<dbReference type="Pfam" id="PF13489">
    <property type="entry name" value="Methyltransf_23"/>
    <property type="match status" value="1"/>
</dbReference>
<reference evidence="2" key="1">
    <citation type="submission" date="2016-10" db="EMBL/GenBank/DDBJ databases">
        <authorList>
            <person name="Varghese N."/>
            <person name="Submissions S."/>
        </authorList>
    </citation>
    <scope>NUCLEOTIDE SEQUENCE [LARGE SCALE GENOMIC DNA]</scope>
    <source>
        <strain evidence="2">DSM 26922</strain>
    </source>
</reference>
<keyword evidence="2" id="KW-1185">Reference proteome</keyword>
<keyword evidence="1" id="KW-0808">Transferase</keyword>
<dbReference type="GO" id="GO:0032259">
    <property type="term" value="P:methylation"/>
    <property type="evidence" value="ECO:0007669"/>
    <property type="project" value="UniProtKB-KW"/>
</dbReference>
<protein>
    <submittedName>
        <fullName evidence="1">Methyltransferase domain-containing protein</fullName>
    </submittedName>
</protein>
<dbReference type="EMBL" id="FNOI01000002">
    <property type="protein sequence ID" value="SDW58600.1"/>
    <property type="molecule type" value="Genomic_DNA"/>
</dbReference>
<dbReference type="PANTHER" id="PTHR43861:SF1">
    <property type="entry name" value="TRANS-ACONITATE 2-METHYLTRANSFERASE"/>
    <property type="match status" value="1"/>
</dbReference>
<dbReference type="Gene3D" id="3.40.50.150">
    <property type="entry name" value="Vaccinia Virus protein VP39"/>
    <property type="match status" value="1"/>
</dbReference>
<organism evidence="1 2">
    <name type="scientific">Litoreibacter albidus</name>
    <dbReference type="NCBI Taxonomy" id="670155"/>
    <lineage>
        <taxon>Bacteria</taxon>
        <taxon>Pseudomonadati</taxon>
        <taxon>Pseudomonadota</taxon>
        <taxon>Alphaproteobacteria</taxon>
        <taxon>Rhodobacterales</taxon>
        <taxon>Roseobacteraceae</taxon>
        <taxon>Litoreibacter</taxon>
    </lineage>
</organism>
<dbReference type="SUPFAM" id="SSF53335">
    <property type="entry name" value="S-adenosyl-L-methionine-dependent methyltransferases"/>
    <property type="match status" value="1"/>
</dbReference>
<dbReference type="Proteomes" id="UP000199441">
    <property type="component" value="Unassembled WGS sequence"/>
</dbReference>
<dbReference type="OrthoDB" id="9804312at2"/>
<dbReference type="STRING" id="670155.SAMN04488001_1258"/>
<dbReference type="CDD" id="cd02440">
    <property type="entry name" value="AdoMet_MTases"/>
    <property type="match status" value="1"/>
</dbReference>
<evidence type="ECO:0000313" key="1">
    <source>
        <dbReference type="EMBL" id="SDW58600.1"/>
    </source>
</evidence>
<dbReference type="PANTHER" id="PTHR43861">
    <property type="entry name" value="TRANS-ACONITATE 2-METHYLTRANSFERASE-RELATED"/>
    <property type="match status" value="1"/>
</dbReference>
<dbReference type="InterPro" id="IPR029063">
    <property type="entry name" value="SAM-dependent_MTases_sf"/>
</dbReference>
<dbReference type="RefSeq" id="WP_089945802.1">
    <property type="nucleotide sequence ID" value="NZ_FNOI01000002.1"/>
</dbReference>
<name>A0A1H2URC4_9RHOB</name>
<proteinExistence type="predicted"/>
<gene>
    <name evidence="1" type="ORF">SAMN04488001_1258</name>
</gene>
<dbReference type="AlphaFoldDB" id="A0A1H2URC4"/>
<sequence length="196" mass="21319">MSDQETLKAYASKAQDYANLVSRTEPDGDLQAFLDAIPQGGRVLDLGCGPGNSARMMSEAGLQVQATDASPEMVAIAKERHGVNAQVQSFDELSAQNLYDGIWANFSLLHAPRADMPRHLAAIHRALKPGGLLHLGLKTGNSEERDEAGRFYVYYTEAELRDLLSDAGFKLNTIRHGEMPGLVRGPEPFMIVTAHA</sequence>